<evidence type="ECO:0000256" key="2">
    <source>
        <dbReference type="ARBA" id="ARBA00023026"/>
    </source>
</evidence>
<reference evidence="7 8" key="1">
    <citation type="submission" date="2018-06" db="EMBL/GenBank/DDBJ databases">
        <title>Complete Genomes of Monosporascus.</title>
        <authorList>
            <person name="Robinson A.J."/>
            <person name="Natvig D.O."/>
        </authorList>
    </citation>
    <scope>NUCLEOTIDE SEQUENCE [LARGE SCALE GENOMIC DNA]</scope>
    <source>
        <strain evidence="7 8">CBS 609.92</strain>
    </source>
</reference>
<dbReference type="InterPro" id="IPR036779">
    <property type="entry name" value="LysM_dom_sf"/>
</dbReference>
<dbReference type="Pfam" id="PF01476">
    <property type="entry name" value="LysM"/>
    <property type="match status" value="2"/>
</dbReference>
<feature type="domain" description="LysM" evidence="6">
    <location>
        <begin position="148"/>
        <end position="194"/>
    </location>
</feature>
<dbReference type="SMART" id="SM00257">
    <property type="entry name" value="LysM"/>
    <property type="match status" value="2"/>
</dbReference>
<evidence type="ECO:0000256" key="5">
    <source>
        <dbReference type="SAM" id="SignalP"/>
    </source>
</evidence>
<evidence type="ECO:0000259" key="6">
    <source>
        <dbReference type="PROSITE" id="PS51782"/>
    </source>
</evidence>
<dbReference type="Gene3D" id="3.10.350.10">
    <property type="entry name" value="LysM domain"/>
    <property type="match status" value="3"/>
</dbReference>
<protein>
    <recommendedName>
        <fullName evidence="6">LysM domain-containing protein</fullName>
    </recommendedName>
</protein>
<dbReference type="PROSITE" id="PS51782">
    <property type="entry name" value="LYSM"/>
    <property type="match status" value="2"/>
</dbReference>
<dbReference type="EMBL" id="QJNS01000603">
    <property type="protein sequence ID" value="RYO76322.1"/>
    <property type="molecule type" value="Genomic_DNA"/>
</dbReference>
<feature type="region of interest" description="Disordered" evidence="4">
    <location>
        <begin position="100"/>
        <end position="139"/>
    </location>
</feature>
<sequence length="298" mass="31688">MLKSLLPSLLLFAGSSLDVALAAVASVRRDGPIPALPSDPNTTKYCTWWIDLDTAMPCSTLLTDNFITLADFRRWNPFITEDCRNLEVGHSYCVEAMSEPPPATTTTLTSSSTSTTTTTTALPSTTKPPNGIETPTPTQPVIDDNCDKFHFVKAGETCDTIAKANGITQAQFLAWNPSAGKQCDGLWAEAYACVSVISHEPTPTDPGNGVETPQPIQSGMVGNCNTFHFVEKGQTCQVIAGLYSINVSQFTTWNPAVGKDCSSLWSDTYACVGLIGSTKPPPPTSTKTGNGISTPTPT</sequence>
<keyword evidence="2" id="KW-0843">Virulence</keyword>
<feature type="chain" id="PRO_5045934827" description="LysM domain-containing protein" evidence="5">
    <location>
        <begin position="23"/>
        <end position="298"/>
    </location>
</feature>
<evidence type="ECO:0000256" key="1">
    <source>
        <dbReference type="ARBA" id="ARBA00022669"/>
    </source>
</evidence>
<feature type="compositionally biased region" description="Low complexity" evidence="4">
    <location>
        <begin position="104"/>
        <end position="125"/>
    </location>
</feature>
<feature type="domain" description="LysM" evidence="6">
    <location>
        <begin position="226"/>
        <end position="272"/>
    </location>
</feature>
<accession>A0ABY0GSN1</accession>
<keyword evidence="5" id="KW-0732">Signal</keyword>
<evidence type="ECO:0000313" key="8">
    <source>
        <dbReference type="Proteomes" id="UP000294003"/>
    </source>
</evidence>
<keyword evidence="8" id="KW-1185">Reference proteome</keyword>
<dbReference type="InterPro" id="IPR018392">
    <property type="entry name" value="LysM"/>
</dbReference>
<dbReference type="SUPFAM" id="SSF54106">
    <property type="entry name" value="LysM domain"/>
    <property type="match status" value="2"/>
</dbReference>
<dbReference type="PANTHER" id="PTHR34997">
    <property type="entry name" value="AM15"/>
    <property type="match status" value="1"/>
</dbReference>
<dbReference type="Proteomes" id="UP000294003">
    <property type="component" value="Unassembled WGS sequence"/>
</dbReference>
<comment type="similarity">
    <text evidence="3">Belongs to the secreted LysM effector family.</text>
</comment>
<proteinExistence type="inferred from homology"/>
<comment type="caution">
    <text evidence="7">The sequence shown here is derived from an EMBL/GenBank/DDBJ whole genome shotgun (WGS) entry which is preliminary data.</text>
</comment>
<dbReference type="CDD" id="cd00118">
    <property type="entry name" value="LysM"/>
    <property type="match status" value="1"/>
</dbReference>
<evidence type="ECO:0000256" key="3">
    <source>
        <dbReference type="ARBA" id="ARBA00044955"/>
    </source>
</evidence>
<dbReference type="PANTHER" id="PTHR34997:SF1">
    <property type="entry name" value="PEPTIDOGLYCAN-BINDING LYSIN DOMAIN"/>
    <property type="match status" value="1"/>
</dbReference>
<name>A0ABY0GSN1_9PEZI</name>
<organism evidence="7 8">
    <name type="scientific">Monosporascus cannonballus</name>
    <dbReference type="NCBI Taxonomy" id="155416"/>
    <lineage>
        <taxon>Eukaryota</taxon>
        <taxon>Fungi</taxon>
        <taxon>Dikarya</taxon>
        <taxon>Ascomycota</taxon>
        <taxon>Pezizomycotina</taxon>
        <taxon>Sordariomycetes</taxon>
        <taxon>Xylariomycetidae</taxon>
        <taxon>Xylariales</taxon>
        <taxon>Xylariales incertae sedis</taxon>
        <taxon>Monosporascus</taxon>
    </lineage>
</organism>
<gene>
    <name evidence="7" type="ORF">DL762_009824</name>
</gene>
<dbReference type="InterPro" id="IPR052210">
    <property type="entry name" value="LysM1-like"/>
</dbReference>
<feature type="signal peptide" evidence="5">
    <location>
        <begin position="1"/>
        <end position="22"/>
    </location>
</feature>
<evidence type="ECO:0000313" key="7">
    <source>
        <dbReference type="EMBL" id="RYO76322.1"/>
    </source>
</evidence>
<keyword evidence="1" id="KW-0147">Chitin-binding</keyword>
<evidence type="ECO:0000256" key="4">
    <source>
        <dbReference type="SAM" id="MobiDB-lite"/>
    </source>
</evidence>